<evidence type="ECO:0000259" key="8">
    <source>
        <dbReference type="Pfam" id="PF02687"/>
    </source>
</evidence>
<evidence type="ECO:0000256" key="3">
    <source>
        <dbReference type="ARBA" id="ARBA00022475"/>
    </source>
</evidence>
<dbReference type="AlphaFoldDB" id="A0A926NZH2"/>
<keyword evidence="4 7" id="KW-0812">Transmembrane</keyword>
<feature type="transmembrane region" description="Helical" evidence="7">
    <location>
        <begin position="317"/>
        <end position="343"/>
    </location>
</feature>
<evidence type="ECO:0000256" key="7">
    <source>
        <dbReference type="SAM" id="Phobius"/>
    </source>
</evidence>
<keyword evidence="11" id="KW-1185">Reference proteome</keyword>
<feature type="domain" description="MacB-like periplasmic core" evidence="9">
    <location>
        <begin position="26"/>
        <end position="191"/>
    </location>
</feature>
<evidence type="ECO:0000256" key="4">
    <source>
        <dbReference type="ARBA" id="ARBA00022692"/>
    </source>
</evidence>
<evidence type="ECO:0000313" key="11">
    <source>
        <dbReference type="Proteomes" id="UP000619078"/>
    </source>
</evidence>
<sequence>MSFARFISNRITFKSKRTFSKLIVRIAIIGIMLGLGVMILSIAVIKGFKGEIKDKVRGFAGDIQVVKLDNNNSYENSSFTDSAAVVKKIKGIRDVTDITPYATKAGILKANDQIEGVVLKGVDRTYNWNYIKKSLVSGTVIDFKDDTEQILISQYTANRLKLKTGDGLLMYFIQQGQLPRKRKFKIKGIFSLGVDEVDKTFVIGKLSLIKRLNDWTKGEIGGYEIRVKNFDRVSTDGNDIDDALPLTLKSNTIIENYPTIFDWLKLLDVNIVVMLVLMTVVAVINMISALLIMILERTAMIGMLKALGAGNWVIQKIFLYNAAYLIGVGLVLGNVLGLGIGYFQQVTHIFKLDQASYYMSFVPIKFDAMDVVLLNIGTLLVCLLVLIIPSTLVTRISPVRAIRFK</sequence>
<feature type="transmembrane region" description="Helical" evidence="7">
    <location>
        <begin position="271"/>
        <end position="296"/>
    </location>
</feature>
<dbReference type="InterPro" id="IPR025857">
    <property type="entry name" value="MacB_PCD"/>
</dbReference>
<comment type="similarity">
    <text evidence="2">Belongs to the ABC-4 integral membrane protein family. LolC/E subfamily.</text>
</comment>
<dbReference type="PANTHER" id="PTHR30489">
    <property type="entry name" value="LIPOPROTEIN-RELEASING SYSTEM TRANSMEMBRANE PROTEIN LOLE"/>
    <property type="match status" value="1"/>
</dbReference>
<dbReference type="EMBL" id="JACWMX010000006">
    <property type="protein sequence ID" value="MBD1394519.1"/>
    <property type="molecule type" value="Genomic_DNA"/>
</dbReference>
<dbReference type="InterPro" id="IPR003838">
    <property type="entry name" value="ABC3_permease_C"/>
</dbReference>
<name>A0A926NZH2_9SPHI</name>
<evidence type="ECO:0000256" key="1">
    <source>
        <dbReference type="ARBA" id="ARBA00004651"/>
    </source>
</evidence>
<comment type="caution">
    <text evidence="10">The sequence shown here is derived from an EMBL/GenBank/DDBJ whole genome shotgun (WGS) entry which is preliminary data.</text>
</comment>
<dbReference type="PANTHER" id="PTHR30489:SF0">
    <property type="entry name" value="LIPOPROTEIN-RELEASING SYSTEM TRANSMEMBRANE PROTEIN LOLE"/>
    <property type="match status" value="1"/>
</dbReference>
<keyword evidence="5 7" id="KW-1133">Transmembrane helix</keyword>
<organism evidence="10 11">
    <name type="scientific">Mucilaginibacter glaciei</name>
    <dbReference type="NCBI Taxonomy" id="2772109"/>
    <lineage>
        <taxon>Bacteria</taxon>
        <taxon>Pseudomonadati</taxon>
        <taxon>Bacteroidota</taxon>
        <taxon>Sphingobacteriia</taxon>
        <taxon>Sphingobacteriales</taxon>
        <taxon>Sphingobacteriaceae</taxon>
        <taxon>Mucilaginibacter</taxon>
    </lineage>
</organism>
<keyword evidence="3" id="KW-1003">Cell membrane</keyword>
<feature type="transmembrane region" description="Helical" evidence="7">
    <location>
        <begin position="22"/>
        <end position="45"/>
    </location>
</feature>
<feature type="domain" description="ABC3 transporter permease C-terminal" evidence="8">
    <location>
        <begin position="273"/>
        <end position="398"/>
    </location>
</feature>
<evidence type="ECO:0000259" key="9">
    <source>
        <dbReference type="Pfam" id="PF12704"/>
    </source>
</evidence>
<dbReference type="Proteomes" id="UP000619078">
    <property type="component" value="Unassembled WGS sequence"/>
</dbReference>
<evidence type="ECO:0000256" key="2">
    <source>
        <dbReference type="ARBA" id="ARBA00005236"/>
    </source>
</evidence>
<keyword evidence="6 7" id="KW-0472">Membrane</keyword>
<protein>
    <submittedName>
        <fullName evidence="10">ABC transporter permease</fullName>
    </submittedName>
</protein>
<comment type="subcellular location">
    <subcellularLocation>
        <location evidence="1">Cell membrane</location>
        <topology evidence="1">Multi-pass membrane protein</topology>
    </subcellularLocation>
</comment>
<dbReference type="GO" id="GO:0098797">
    <property type="term" value="C:plasma membrane protein complex"/>
    <property type="evidence" value="ECO:0007669"/>
    <property type="project" value="TreeGrafter"/>
</dbReference>
<evidence type="ECO:0000256" key="6">
    <source>
        <dbReference type="ARBA" id="ARBA00023136"/>
    </source>
</evidence>
<evidence type="ECO:0000313" key="10">
    <source>
        <dbReference type="EMBL" id="MBD1394519.1"/>
    </source>
</evidence>
<dbReference type="Pfam" id="PF02687">
    <property type="entry name" value="FtsX"/>
    <property type="match status" value="1"/>
</dbReference>
<proteinExistence type="inferred from homology"/>
<dbReference type="Pfam" id="PF12704">
    <property type="entry name" value="MacB_PCD"/>
    <property type="match status" value="1"/>
</dbReference>
<dbReference type="GO" id="GO:0044874">
    <property type="term" value="P:lipoprotein localization to outer membrane"/>
    <property type="evidence" value="ECO:0007669"/>
    <property type="project" value="TreeGrafter"/>
</dbReference>
<accession>A0A926NZH2</accession>
<feature type="transmembrane region" description="Helical" evidence="7">
    <location>
        <begin position="371"/>
        <end position="393"/>
    </location>
</feature>
<reference evidence="10" key="1">
    <citation type="submission" date="2020-09" db="EMBL/GenBank/DDBJ databases">
        <title>Novel species of Mucilaginibacter isolated from a glacier on the Tibetan Plateau.</title>
        <authorList>
            <person name="Liu Q."/>
            <person name="Xin Y.-H."/>
        </authorList>
    </citation>
    <scope>NUCLEOTIDE SEQUENCE</scope>
    <source>
        <strain evidence="10">ZB1P21</strain>
    </source>
</reference>
<dbReference type="RefSeq" id="WP_191164261.1">
    <property type="nucleotide sequence ID" value="NZ_JACWMX010000006.1"/>
</dbReference>
<gene>
    <name evidence="10" type="ORF">IDJ76_15520</name>
</gene>
<dbReference type="InterPro" id="IPR051447">
    <property type="entry name" value="Lipoprotein-release_system"/>
</dbReference>
<evidence type="ECO:0000256" key="5">
    <source>
        <dbReference type="ARBA" id="ARBA00022989"/>
    </source>
</evidence>